<evidence type="ECO:0000313" key="2">
    <source>
        <dbReference type="EMBL" id="KAJ8431879.1"/>
    </source>
</evidence>
<accession>A0A9Q1Q815</accession>
<feature type="compositionally biased region" description="Low complexity" evidence="1">
    <location>
        <begin position="287"/>
        <end position="321"/>
    </location>
</feature>
<dbReference type="AlphaFoldDB" id="A0A9Q1Q815"/>
<evidence type="ECO:0000313" key="3">
    <source>
        <dbReference type="Proteomes" id="UP001153076"/>
    </source>
</evidence>
<gene>
    <name evidence="2" type="ORF">Cgig2_001571</name>
</gene>
<dbReference type="Proteomes" id="UP001153076">
    <property type="component" value="Unassembled WGS sequence"/>
</dbReference>
<sequence length="410" mass="45953">MDEITLYILDNFEWYRREVVFPSRPLPYDYKELCSDFDLAVAKEYAQDYEVPELHQVLFMAMPLNDAVRLGMLSGWIIAVMDSALKELRWNAFQAWTGRDSGLSPKQAAFWSLYRPSACCGNIGTRHPATQCHVVRIEWCLNVGRLKRWLTTYKKPSDSIEGVTHALRTYSRKTNGRCGLLEAQLHQQSPQPFLVMKSRARFFTVFPYVTLLYILPYEAHLIPSLRVPGEEHLSSSPPTSLMQHLQPPPLNIQRIYGCLQPSLQHLHVLQARRMTKIKSTPRVRNGSSASSSSDGSSTSSSSEGTLASSSSREAPSAPGRAVLRKRGRTPVELVLKVVVDGLVFLGAPSRLDPLDGSSMHFPNPKIVPASWNNIWSFIAACELRSLAYTARVFGLVHSIQRAPKETGDLG</sequence>
<protein>
    <submittedName>
        <fullName evidence="2">Uncharacterized protein</fullName>
    </submittedName>
</protein>
<organism evidence="2 3">
    <name type="scientific">Carnegiea gigantea</name>
    <dbReference type="NCBI Taxonomy" id="171969"/>
    <lineage>
        <taxon>Eukaryota</taxon>
        <taxon>Viridiplantae</taxon>
        <taxon>Streptophyta</taxon>
        <taxon>Embryophyta</taxon>
        <taxon>Tracheophyta</taxon>
        <taxon>Spermatophyta</taxon>
        <taxon>Magnoliopsida</taxon>
        <taxon>eudicotyledons</taxon>
        <taxon>Gunneridae</taxon>
        <taxon>Pentapetalae</taxon>
        <taxon>Caryophyllales</taxon>
        <taxon>Cactineae</taxon>
        <taxon>Cactaceae</taxon>
        <taxon>Cactoideae</taxon>
        <taxon>Echinocereeae</taxon>
        <taxon>Carnegiea</taxon>
    </lineage>
</organism>
<evidence type="ECO:0000256" key="1">
    <source>
        <dbReference type="SAM" id="MobiDB-lite"/>
    </source>
</evidence>
<feature type="region of interest" description="Disordered" evidence="1">
    <location>
        <begin position="274"/>
        <end position="323"/>
    </location>
</feature>
<proteinExistence type="predicted"/>
<dbReference type="EMBL" id="JAKOGI010000658">
    <property type="protein sequence ID" value="KAJ8431879.1"/>
    <property type="molecule type" value="Genomic_DNA"/>
</dbReference>
<comment type="caution">
    <text evidence="2">The sequence shown here is derived from an EMBL/GenBank/DDBJ whole genome shotgun (WGS) entry which is preliminary data.</text>
</comment>
<name>A0A9Q1Q815_9CARY</name>
<reference evidence="2" key="1">
    <citation type="submission" date="2022-04" db="EMBL/GenBank/DDBJ databases">
        <title>Carnegiea gigantea Genome sequencing and assembly v2.</title>
        <authorList>
            <person name="Copetti D."/>
            <person name="Sanderson M.J."/>
            <person name="Burquez A."/>
            <person name="Wojciechowski M.F."/>
        </authorList>
    </citation>
    <scope>NUCLEOTIDE SEQUENCE</scope>
    <source>
        <strain evidence="2">SGP5-SGP5p</strain>
        <tissue evidence="2">Aerial part</tissue>
    </source>
</reference>
<keyword evidence="3" id="KW-1185">Reference proteome</keyword>